<organism evidence="4 5">
    <name type="scientific">Physocladia obscura</name>
    <dbReference type="NCBI Taxonomy" id="109957"/>
    <lineage>
        <taxon>Eukaryota</taxon>
        <taxon>Fungi</taxon>
        <taxon>Fungi incertae sedis</taxon>
        <taxon>Chytridiomycota</taxon>
        <taxon>Chytridiomycota incertae sedis</taxon>
        <taxon>Chytridiomycetes</taxon>
        <taxon>Chytridiales</taxon>
        <taxon>Chytriomycetaceae</taxon>
        <taxon>Physocladia</taxon>
    </lineage>
</organism>
<dbReference type="InterPro" id="IPR002347">
    <property type="entry name" value="SDR_fam"/>
</dbReference>
<keyword evidence="5" id="KW-1185">Reference proteome</keyword>
<name>A0AAD5SPF6_9FUNG</name>
<protein>
    <recommendedName>
        <fullName evidence="3">Ketoreductase domain-containing protein</fullName>
    </recommendedName>
</protein>
<dbReference type="EMBL" id="JADGJH010005146">
    <property type="protein sequence ID" value="KAJ3081909.1"/>
    <property type="molecule type" value="Genomic_DNA"/>
</dbReference>
<feature type="domain" description="Ketoreductase" evidence="3">
    <location>
        <begin position="7"/>
        <end position="177"/>
    </location>
</feature>
<dbReference type="Gene3D" id="3.40.50.720">
    <property type="entry name" value="NAD(P)-binding Rossmann-like Domain"/>
    <property type="match status" value="1"/>
</dbReference>
<evidence type="ECO:0000256" key="2">
    <source>
        <dbReference type="ARBA" id="ARBA00023002"/>
    </source>
</evidence>
<dbReference type="InterPro" id="IPR036291">
    <property type="entry name" value="NAD(P)-bd_dom_sf"/>
</dbReference>
<dbReference type="GO" id="GO:0016491">
    <property type="term" value="F:oxidoreductase activity"/>
    <property type="evidence" value="ECO:0007669"/>
    <property type="project" value="UniProtKB-KW"/>
</dbReference>
<comment type="similarity">
    <text evidence="1">Belongs to the short-chain dehydrogenases/reductases (SDR) family.</text>
</comment>
<proteinExistence type="inferred from homology"/>
<dbReference type="PANTHER" id="PTHR43639">
    <property type="entry name" value="OXIDOREDUCTASE, SHORT-CHAIN DEHYDROGENASE/REDUCTASE FAMILY (AFU_ORTHOLOGUE AFUA_5G02870)"/>
    <property type="match status" value="1"/>
</dbReference>
<dbReference type="PANTHER" id="PTHR43639:SF1">
    <property type="entry name" value="SHORT-CHAIN DEHYDROGENASE_REDUCTASE FAMILY PROTEIN"/>
    <property type="match status" value="1"/>
</dbReference>
<dbReference type="SMART" id="SM00822">
    <property type="entry name" value="PKS_KR"/>
    <property type="match status" value="1"/>
</dbReference>
<comment type="caution">
    <text evidence="4">The sequence shown here is derived from an EMBL/GenBank/DDBJ whole genome shotgun (WGS) entry which is preliminary data.</text>
</comment>
<dbReference type="PRINTS" id="PR00080">
    <property type="entry name" value="SDRFAMILY"/>
</dbReference>
<dbReference type="SUPFAM" id="SSF51735">
    <property type="entry name" value="NAD(P)-binding Rossmann-fold domains"/>
    <property type="match status" value="1"/>
</dbReference>
<evidence type="ECO:0000256" key="1">
    <source>
        <dbReference type="ARBA" id="ARBA00006484"/>
    </source>
</evidence>
<evidence type="ECO:0000259" key="3">
    <source>
        <dbReference type="SMART" id="SM00822"/>
    </source>
</evidence>
<evidence type="ECO:0000313" key="4">
    <source>
        <dbReference type="EMBL" id="KAJ3081909.1"/>
    </source>
</evidence>
<keyword evidence="2" id="KW-0560">Oxidoreductase</keyword>
<dbReference type="Proteomes" id="UP001211907">
    <property type="component" value="Unassembled WGS sequence"/>
</dbReference>
<accession>A0AAD5SPF6</accession>
<dbReference type="Pfam" id="PF13561">
    <property type="entry name" value="adh_short_C2"/>
    <property type="match status" value="1"/>
</dbReference>
<dbReference type="PRINTS" id="PR00081">
    <property type="entry name" value="GDHRDH"/>
</dbReference>
<sequence>MASAFDNVFVITGGARGIGRATALELAALPRTAIVINFKSSKTEADATVAAIEELGATGLAIQADLSSSVAAKTLIKQVVDTYGKITGLVNNAGVYAAGGIEDVTEESYDYVFDANVKSAIFTTAAAAPHIVDGGAIVTVSSVVTHNPFPKNTVFVASKGALEAFTRALAIELAPRHIRVNAVSPGFTGTKELAPAFQEFAVSLTPFKRVGTPEEVGKAIAFFVGPESKWVTGQNLIASGGIGYTL</sequence>
<reference evidence="4" key="1">
    <citation type="submission" date="2020-05" db="EMBL/GenBank/DDBJ databases">
        <title>Phylogenomic resolution of chytrid fungi.</title>
        <authorList>
            <person name="Stajich J.E."/>
            <person name="Amses K."/>
            <person name="Simmons R."/>
            <person name="Seto K."/>
            <person name="Myers J."/>
            <person name="Bonds A."/>
            <person name="Quandt C.A."/>
            <person name="Barry K."/>
            <person name="Liu P."/>
            <person name="Grigoriev I."/>
            <person name="Longcore J.E."/>
            <person name="James T.Y."/>
        </authorList>
    </citation>
    <scope>NUCLEOTIDE SEQUENCE</scope>
    <source>
        <strain evidence="4">JEL0513</strain>
    </source>
</reference>
<dbReference type="InterPro" id="IPR057326">
    <property type="entry name" value="KR_dom"/>
</dbReference>
<dbReference type="AlphaFoldDB" id="A0AAD5SPF6"/>
<evidence type="ECO:0000313" key="5">
    <source>
        <dbReference type="Proteomes" id="UP001211907"/>
    </source>
</evidence>
<dbReference type="FunFam" id="3.40.50.720:FF:000084">
    <property type="entry name" value="Short-chain dehydrogenase reductase"/>
    <property type="match status" value="1"/>
</dbReference>
<gene>
    <name evidence="4" type="ORF">HK100_009796</name>
</gene>